<evidence type="ECO:0000313" key="3">
    <source>
        <dbReference type="Proteomes" id="UP001194696"/>
    </source>
</evidence>
<dbReference type="EMBL" id="JAAAIM010000463">
    <property type="protein sequence ID" value="KAG0287734.1"/>
    <property type="molecule type" value="Genomic_DNA"/>
</dbReference>
<feature type="region of interest" description="Disordered" evidence="1">
    <location>
        <begin position="54"/>
        <end position="74"/>
    </location>
</feature>
<name>A0ABQ7JYD5_9FUNG</name>
<dbReference type="Proteomes" id="UP001194696">
    <property type="component" value="Unassembled WGS sequence"/>
</dbReference>
<feature type="compositionally biased region" description="Low complexity" evidence="1">
    <location>
        <begin position="266"/>
        <end position="329"/>
    </location>
</feature>
<organism evidence="2 3">
    <name type="scientific">Linnemannia gamsii</name>
    <dbReference type="NCBI Taxonomy" id="64522"/>
    <lineage>
        <taxon>Eukaryota</taxon>
        <taxon>Fungi</taxon>
        <taxon>Fungi incertae sedis</taxon>
        <taxon>Mucoromycota</taxon>
        <taxon>Mortierellomycotina</taxon>
        <taxon>Mortierellomycetes</taxon>
        <taxon>Mortierellales</taxon>
        <taxon>Mortierellaceae</taxon>
        <taxon>Linnemannia</taxon>
    </lineage>
</organism>
<accession>A0ABQ7JYD5</accession>
<reference evidence="2 3" key="1">
    <citation type="journal article" date="2020" name="Fungal Divers.">
        <title>Resolving the Mortierellaceae phylogeny through synthesis of multi-gene phylogenetics and phylogenomics.</title>
        <authorList>
            <person name="Vandepol N."/>
            <person name="Liber J."/>
            <person name="Desiro A."/>
            <person name="Na H."/>
            <person name="Kennedy M."/>
            <person name="Barry K."/>
            <person name="Grigoriev I.V."/>
            <person name="Miller A.N."/>
            <person name="O'Donnell K."/>
            <person name="Stajich J.E."/>
            <person name="Bonito G."/>
        </authorList>
    </citation>
    <scope>NUCLEOTIDE SEQUENCE [LARGE SCALE GENOMIC DNA]</scope>
    <source>
        <strain evidence="2 3">AD045</strain>
    </source>
</reference>
<comment type="caution">
    <text evidence="2">The sequence shown here is derived from an EMBL/GenBank/DDBJ whole genome shotgun (WGS) entry which is preliminary data.</text>
</comment>
<evidence type="ECO:0000313" key="2">
    <source>
        <dbReference type="EMBL" id="KAG0287734.1"/>
    </source>
</evidence>
<keyword evidence="3" id="KW-1185">Reference proteome</keyword>
<feature type="region of interest" description="Disordered" evidence="1">
    <location>
        <begin position="239"/>
        <end position="342"/>
    </location>
</feature>
<feature type="region of interest" description="Disordered" evidence="1">
    <location>
        <begin position="1"/>
        <end position="31"/>
    </location>
</feature>
<evidence type="ECO:0000256" key="1">
    <source>
        <dbReference type="SAM" id="MobiDB-lite"/>
    </source>
</evidence>
<sequence>MINDNPSHQLPTQDGNPIHQSSSDNLTHQQPSSDTFAHFIRMLGTLTPADRQTLASALSPSSSSPDTDSDPYLSTKPVVQTLEPYDRLEEWLTSFKQRSEFFNFPKTRELEDYADVKQFHRVQHLDYAAPPLTSSRDVNVHKNVFKRDQDMATIQARLAHLTRPIDATVHAILASNPMDIEDPVLINIIETFDILRYNLAFIATEITHLRKDALYRDKKIIPPADPNDKTPLNTHQQFIDQEKFTHSLRKASGQIRRGRGRGRGGFNNMGNRNGQQNNNNYSDNSLESSGNKNNGNNGSQNSHSDTSTSSNNNNSGNNGNNGNHFQQSSTTRGRGRGRGGRQ</sequence>
<gene>
    <name evidence="2" type="ORF">BGZ96_008364</name>
</gene>
<protein>
    <submittedName>
        <fullName evidence="2">Uncharacterized protein</fullName>
    </submittedName>
</protein>
<feature type="compositionally biased region" description="Basic residues" evidence="1">
    <location>
        <begin position="333"/>
        <end position="342"/>
    </location>
</feature>
<proteinExistence type="predicted"/>